<keyword evidence="3" id="KW-1185">Reference proteome</keyword>
<sequence length="1111" mass="117642">MVSSPSRLLAAASSSSSSASNAVQTASKATAKATRAAKASAQAAGSAGSAAFTKGSTHQSTHQSTQDSTQGSTQGSTHESTQGSTQGSTHTVGQTKQEDNNTNTTIDNDTTASSALLSLTSQPALSLDQHRSRILNETKNVSSFVVIGQTLHRLYYVDKLVKNQREFLEWTKRNLGFSKSTTYEYIISYKIYSEIASKLPSAYRPPAYQSHCQLLSKVPDDTLVDTWIAVCHAAPNGTITTAFLESFLESNHHLKHSRSTRNDDDHLKRSQSGQSSHSVDEPLTPLAPSQSIATNNSMTSRHGHCKPDPSDLIDPPAGLQRQPDDSSSDSPSQQQSLFLESQSQLHVPRSLKKARSTASANAGSSTLHTSAGSIGSTPNPSTRSTRHSQSALTQSSGSSHPPSVSKRKRSLAAATAVTSVTASTGADEGDDAVITNTTTTIDGLASVVAATTEAPSSMAIDSQSHTPSDLIHIPESVPSFSTPRGRRRFDETAAIAIAAAAATAAAAGRASSSIKISDSHSIDLQSPAKGYSPSSASELHTPSRKRSRASRSVPSQASPVKTPLALKLSPTHSTSPPTLRHPTMPSGSAVSSTRGLRRTPRPVCPSTSSLEPASSVFQSPARPSSQHHQPLLREEDLSDDLQSNMLSRHIYSPSHVFPLSSFIQENYKSPYALCTTHSGGDGGGTDYDGSQAGIQPPHSNSYHDDQDPATMGPLRDINMLQLPFSDSHLPFQQSTIFELGKEIVLGQHFDIIANSSEEFALIRQQGWFGRVWCDLSSSRPFSTSSLGTLGPQAEYTGLERQLQIIFTKFDCNEFVEGLFLIRGEFGADWFTPILQTPYCILRHVTLPCLRRPEPQVYVKECPSLSLGSGGAGPSPESESPNDAVLSSSDVEGLNTTHTTTTDTNTIGTTTATTTTPSVAAADADTLVEALPAPTATAAATSASKLAHPSSFDSYVVFYLGPNVKDFCIKFSSVGLVSGINSWSAVMSTSQLLKPTSISQLAPNANASVISDSLVAAVIHNAIQESTLDPRRQQQAGLFNGMYTTAGDAVSDYEGMKAETILPSGHRSVAREPHASEVKGPSIALHRQRADVLNGSVNEAASALCGIGRLGA</sequence>
<feature type="region of interest" description="Disordered" evidence="1">
    <location>
        <begin position="682"/>
        <end position="704"/>
    </location>
</feature>
<evidence type="ECO:0000313" key="2">
    <source>
        <dbReference type="EMBL" id="KAH6586012.1"/>
    </source>
</evidence>
<feature type="compositionally biased region" description="Polar residues" evidence="1">
    <location>
        <begin position="356"/>
        <end position="383"/>
    </location>
</feature>
<feature type="compositionally biased region" description="Low complexity" evidence="1">
    <location>
        <begin position="388"/>
        <end position="404"/>
    </location>
</feature>
<feature type="compositionally biased region" description="Polar residues" evidence="1">
    <location>
        <begin position="585"/>
        <end position="594"/>
    </location>
</feature>
<feature type="region of interest" description="Disordered" evidence="1">
    <location>
        <begin position="517"/>
        <end position="630"/>
    </location>
</feature>
<name>A0ABQ8ETC1_9FUNG</name>
<feature type="compositionally biased region" description="Polar residues" evidence="1">
    <location>
        <begin position="287"/>
        <end position="300"/>
    </location>
</feature>
<gene>
    <name evidence="2" type="ORF">BASA50_000955</name>
</gene>
<comment type="caution">
    <text evidence="2">The sequence shown here is derived from an EMBL/GenBank/DDBJ whole genome shotgun (WGS) entry which is preliminary data.</text>
</comment>
<feature type="region of interest" description="Disordered" evidence="1">
    <location>
        <begin position="1"/>
        <end position="109"/>
    </location>
</feature>
<feature type="compositionally biased region" description="Low complexity" evidence="1">
    <location>
        <begin position="328"/>
        <end position="345"/>
    </location>
</feature>
<proteinExistence type="predicted"/>
<feature type="compositionally biased region" description="Low complexity" evidence="1">
    <location>
        <begin position="895"/>
        <end position="911"/>
    </location>
</feature>
<organism evidence="2 3">
    <name type="scientific">Batrachochytrium salamandrivorans</name>
    <dbReference type="NCBI Taxonomy" id="1357716"/>
    <lineage>
        <taxon>Eukaryota</taxon>
        <taxon>Fungi</taxon>
        <taxon>Fungi incertae sedis</taxon>
        <taxon>Chytridiomycota</taxon>
        <taxon>Chytridiomycota incertae sedis</taxon>
        <taxon>Chytridiomycetes</taxon>
        <taxon>Rhizophydiales</taxon>
        <taxon>Rhizophydiales incertae sedis</taxon>
        <taxon>Batrachochytrium</taxon>
    </lineage>
</organism>
<feature type="region of interest" description="Disordered" evidence="1">
    <location>
        <begin position="255"/>
        <end position="411"/>
    </location>
</feature>
<feature type="region of interest" description="Disordered" evidence="1">
    <location>
        <begin position="867"/>
        <end position="911"/>
    </location>
</feature>
<evidence type="ECO:0000256" key="1">
    <source>
        <dbReference type="SAM" id="MobiDB-lite"/>
    </source>
</evidence>
<dbReference type="Proteomes" id="UP001648503">
    <property type="component" value="Unassembled WGS sequence"/>
</dbReference>
<feature type="compositionally biased region" description="Polar residues" evidence="1">
    <location>
        <begin position="605"/>
        <end position="628"/>
    </location>
</feature>
<accession>A0ABQ8ETC1</accession>
<evidence type="ECO:0000313" key="3">
    <source>
        <dbReference type="Proteomes" id="UP001648503"/>
    </source>
</evidence>
<reference evidence="2 3" key="1">
    <citation type="submission" date="2021-02" db="EMBL/GenBank/DDBJ databases">
        <title>Variation within the Batrachochytrium salamandrivorans European outbreak.</title>
        <authorList>
            <person name="Kelly M."/>
            <person name="Pasmans F."/>
            <person name="Shea T.P."/>
            <person name="Munoz J.F."/>
            <person name="Carranza S."/>
            <person name="Cuomo C.A."/>
            <person name="Martel A."/>
        </authorList>
    </citation>
    <scope>NUCLEOTIDE SEQUENCE [LARGE SCALE GENOMIC DNA]</scope>
    <source>
        <strain evidence="2 3">AMFP18/2</strain>
    </source>
</reference>
<dbReference type="EMBL" id="JAFCIX010000577">
    <property type="protein sequence ID" value="KAH6586012.1"/>
    <property type="molecule type" value="Genomic_DNA"/>
</dbReference>
<protein>
    <submittedName>
        <fullName evidence="2">Uncharacterized protein</fullName>
    </submittedName>
</protein>
<feature type="region of interest" description="Disordered" evidence="1">
    <location>
        <begin position="459"/>
        <end position="485"/>
    </location>
</feature>
<feature type="compositionally biased region" description="Polar residues" evidence="1">
    <location>
        <begin position="550"/>
        <end position="559"/>
    </location>
</feature>